<dbReference type="EMBL" id="JACGWM010000010">
    <property type="protein sequence ID" value="KAL0347737.1"/>
    <property type="molecule type" value="Genomic_DNA"/>
</dbReference>
<dbReference type="InterPro" id="IPR043502">
    <property type="entry name" value="DNA/RNA_pol_sf"/>
</dbReference>
<evidence type="ECO:0000313" key="1">
    <source>
        <dbReference type="EMBL" id="KAL0347737.1"/>
    </source>
</evidence>
<sequence length="286" mass="32157">MEIDDKVPAMGPVIYFGPADAQGVYLPHIDALVISATVAKYTVEHIFVDSVVSTYHMKLKFPIGDKVIEVIGDQYTMQKCYMGAIKGSNGKMEPTEELLSVQLVRGESGKMTKISSQVSPALAKQLTVFLHQKVDVFAWSASDLVGINPNIAVHGLNLDPTFPWYVDFQDVNKIPQDFYPLPRIDQLVDSTSGHELLSLMDASQGYHQIMLNPDDQMQVSFITSGNRQKDQHLTDLAEMFDNLRKYHMKLNLAKFAFGMRNGRFLGYMVMEKGIEVNLTKFELSKK</sequence>
<reference evidence="1" key="2">
    <citation type="journal article" date="2024" name="Plant">
        <title>Genomic evolution and insights into agronomic trait innovations of Sesamum species.</title>
        <authorList>
            <person name="Miao H."/>
            <person name="Wang L."/>
            <person name="Qu L."/>
            <person name="Liu H."/>
            <person name="Sun Y."/>
            <person name="Le M."/>
            <person name="Wang Q."/>
            <person name="Wei S."/>
            <person name="Zheng Y."/>
            <person name="Lin W."/>
            <person name="Duan Y."/>
            <person name="Cao H."/>
            <person name="Xiong S."/>
            <person name="Wang X."/>
            <person name="Wei L."/>
            <person name="Li C."/>
            <person name="Ma Q."/>
            <person name="Ju M."/>
            <person name="Zhao R."/>
            <person name="Li G."/>
            <person name="Mu C."/>
            <person name="Tian Q."/>
            <person name="Mei H."/>
            <person name="Zhang T."/>
            <person name="Gao T."/>
            <person name="Zhang H."/>
        </authorList>
    </citation>
    <scope>NUCLEOTIDE SEQUENCE</scope>
    <source>
        <strain evidence="1">KEN8</strain>
    </source>
</reference>
<reference evidence="1" key="1">
    <citation type="submission" date="2020-06" db="EMBL/GenBank/DDBJ databases">
        <authorList>
            <person name="Li T."/>
            <person name="Hu X."/>
            <person name="Zhang T."/>
            <person name="Song X."/>
            <person name="Zhang H."/>
            <person name="Dai N."/>
            <person name="Sheng W."/>
            <person name="Hou X."/>
            <person name="Wei L."/>
        </authorList>
    </citation>
    <scope>NUCLEOTIDE SEQUENCE</scope>
    <source>
        <strain evidence="1">KEN8</strain>
        <tissue evidence="1">Leaf</tissue>
    </source>
</reference>
<dbReference type="AlphaFoldDB" id="A0AAW2NVZ9"/>
<dbReference type="InterPro" id="IPR053134">
    <property type="entry name" value="RNA-dir_DNA_polymerase"/>
</dbReference>
<name>A0AAW2NVZ9_9LAMI</name>
<dbReference type="SUPFAM" id="SSF56672">
    <property type="entry name" value="DNA/RNA polymerases"/>
    <property type="match status" value="1"/>
</dbReference>
<gene>
    <name evidence="1" type="ORF">Scaly_1789700</name>
</gene>
<protein>
    <submittedName>
        <fullName evidence="1">Uncharacterized protein</fullName>
    </submittedName>
</protein>
<dbReference type="InterPro" id="IPR043128">
    <property type="entry name" value="Rev_trsase/Diguanyl_cyclase"/>
</dbReference>
<comment type="caution">
    <text evidence="1">The sequence shown here is derived from an EMBL/GenBank/DDBJ whole genome shotgun (WGS) entry which is preliminary data.</text>
</comment>
<dbReference type="Gene3D" id="3.10.10.10">
    <property type="entry name" value="HIV Type 1 Reverse Transcriptase, subunit A, domain 1"/>
    <property type="match status" value="1"/>
</dbReference>
<organism evidence="1">
    <name type="scientific">Sesamum calycinum</name>
    <dbReference type="NCBI Taxonomy" id="2727403"/>
    <lineage>
        <taxon>Eukaryota</taxon>
        <taxon>Viridiplantae</taxon>
        <taxon>Streptophyta</taxon>
        <taxon>Embryophyta</taxon>
        <taxon>Tracheophyta</taxon>
        <taxon>Spermatophyta</taxon>
        <taxon>Magnoliopsida</taxon>
        <taxon>eudicotyledons</taxon>
        <taxon>Gunneridae</taxon>
        <taxon>Pentapetalae</taxon>
        <taxon>asterids</taxon>
        <taxon>lamiids</taxon>
        <taxon>Lamiales</taxon>
        <taxon>Pedaliaceae</taxon>
        <taxon>Sesamum</taxon>
    </lineage>
</organism>
<proteinExistence type="predicted"/>
<accession>A0AAW2NVZ9</accession>
<dbReference type="PANTHER" id="PTHR24559:SF444">
    <property type="entry name" value="REVERSE TRANSCRIPTASE DOMAIN-CONTAINING PROTEIN"/>
    <property type="match status" value="1"/>
</dbReference>
<dbReference type="Gene3D" id="3.30.70.270">
    <property type="match status" value="2"/>
</dbReference>
<dbReference type="PANTHER" id="PTHR24559">
    <property type="entry name" value="TRANSPOSON TY3-I GAG-POL POLYPROTEIN"/>
    <property type="match status" value="1"/>
</dbReference>